<accession>A0A1E5T697</accession>
<feature type="compositionally biased region" description="Polar residues" evidence="1">
    <location>
        <begin position="403"/>
        <end position="413"/>
    </location>
</feature>
<dbReference type="AlphaFoldDB" id="A0A1E5T697"/>
<dbReference type="InterPro" id="IPR011990">
    <property type="entry name" value="TPR-like_helical_dom_sf"/>
</dbReference>
<dbReference type="STRING" id="1563681.BFP71_04220"/>
<dbReference type="Proteomes" id="UP000095552">
    <property type="component" value="Unassembled WGS sequence"/>
</dbReference>
<comment type="caution">
    <text evidence="2">The sequence shown here is derived from an EMBL/GenBank/DDBJ whole genome shotgun (WGS) entry which is preliminary data.</text>
</comment>
<gene>
    <name evidence="2" type="ORF">BFP71_04220</name>
</gene>
<evidence type="ECO:0000313" key="3">
    <source>
        <dbReference type="Proteomes" id="UP000095552"/>
    </source>
</evidence>
<protein>
    <recommendedName>
        <fullName evidence="4">Tetratricopeptide repeat protein</fullName>
    </recommendedName>
</protein>
<feature type="region of interest" description="Disordered" evidence="1">
    <location>
        <begin position="451"/>
        <end position="481"/>
    </location>
</feature>
<evidence type="ECO:0008006" key="4">
    <source>
        <dbReference type="Google" id="ProtNLM"/>
    </source>
</evidence>
<evidence type="ECO:0000313" key="2">
    <source>
        <dbReference type="EMBL" id="OEK06868.1"/>
    </source>
</evidence>
<dbReference type="SUPFAM" id="SSF48452">
    <property type="entry name" value="TPR-like"/>
    <property type="match status" value="1"/>
</dbReference>
<dbReference type="Pfam" id="PF13174">
    <property type="entry name" value="TPR_6"/>
    <property type="match status" value="1"/>
</dbReference>
<sequence length="825" mass="94762">MNARYNGYFYANQYINDVYQSLEDKYAYNFNDVLKVFPAIDSGTVSGNKEKLDDAFKKASQTIEWYKSSDWTDDSYILIGKIRHLRAQFQYAIETFQYVNQTSKDPGARQAALIGLMRTYMDMGDMDRALEVSNYLLLEEELTEKSNLDYKLLLAYYHQLEGNEAGMVTALEEVNELIKNRDQKARTNFILGQLAQKEGRNVEAIDYYNLALKGNPPYELVFHSQLNKMSLADFANASEDQVEKVYKIFDKLLKDGKNLEYQDKIYYVWGILEERRKRLQVAMRYYQVGTQVEQPDTRQQGLLFLKLGELYFEPFQNYQQASLNYDSAVSKLPNDEEGYDQVVEKQLVLKDFVTQLNTIALNDSLLALAELNPVSLDAFLQNYFIAEEEKKKADEKKKKRSGGATTNVASSANTDTSGDDTWYFYNQAAIDQGQQEFRRVWGNRPLEDDWRRSNKVSSSTDVSQNPTDDTPNTNLSFSQDAKSSQDLFAEEKTKLLATIPTSPEAKKEAYLAIQDALFNLGRIYLFGLSREDKSVTSYETLLSRFPNTEFKLETLFALYTIFKDKDSARAEGYKNQIISEFPESLTAKILINPNYVQEKEERNIRLQKQYAAAYAQYEAGDYVQADQMIEEALASFEDVDFLPTVELLSSIIKGKTVGLFAYEKGLNDFMAKYESGPLVDYAKTLVDALKPTKVDILGDRGFDFSEDFQGLHLVAITVDTTLNKSEEVMAIVNALNNDKFKSQRFSTTSLQFRKNPNIAIVYVNSFKTKSAAQRYRDILSVALKDMINPDDVNFHNFAISTDNFQFLFDNEKIEAYKSFHEKFYK</sequence>
<reference evidence="2 3" key="1">
    <citation type="submission" date="2016-08" db="EMBL/GenBank/DDBJ databases">
        <title>Draft genome of Fabibacter sp. strain SK-8.</title>
        <authorList>
            <person name="Wong S.-K."/>
            <person name="Hamasaki K."/>
            <person name="Yoshizawa S."/>
        </authorList>
    </citation>
    <scope>NUCLEOTIDE SEQUENCE [LARGE SCALE GENOMIC DNA]</scope>
    <source>
        <strain evidence="2 3">SK-8</strain>
    </source>
</reference>
<organism evidence="2 3">
    <name type="scientific">Roseivirga misakiensis</name>
    <dbReference type="NCBI Taxonomy" id="1563681"/>
    <lineage>
        <taxon>Bacteria</taxon>
        <taxon>Pseudomonadati</taxon>
        <taxon>Bacteroidota</taxon>
        <taxon>Cytophagia</taxon>
        <taxon>Cytophagales</taxon>
        <taxon>Roseivirgaceae</taxon>
        <taxon>Roseivirga</taxon>
    </lineage>
</organism>
<dbReference type="RefSeq" id="WP_176723316.1">
    <property type="nucleotide sequence ID" value="NZ_MDGQ01000003.1"/>
</dbReference>
<dbReference type="InterPro" id="IPR019734">
    <property type="entry name" value="TPR_rpt"/>
</dbReference>
<proteinExistence type="predicted"/>
<evidence type="ECO:0000256" key="1">
    <source>
        <dbReference type="SAM" id="MobiDB-lite"/>
    </source>
</evidence>
<feature type="region of interest" description="Disordered" evidence="1">
    <location>
        <begin position="391"/>
        <end position="413"/>
    </location>
</feature>
<dbReference type="Gene3D" id="1.25.40.10">
    <property type="entry name" value="Tetratricopeptide repeat domain"/>
    <property type="match status" value="3"/>
</dbReference>
<feature type="compositionally biased region" description="Polar residues" evidence="1">
    <location>
        <begin position="455"/>
        <end position="481"/>
    </location>
</feature>
<dbReference type="EMBL" id="MDGQ01000003">
    <property type="protein sequence ID" value="OEK06868.1"/>
    <property type="molecule type" value="Genomic_DNA"/>
</dbReference>
<name>A0A1E5T697_9BACT</name>
<keyword evidence="3" id="KW-1185">Reference proteome</keyword>